<protein>
    <recommendedName>
        <fullName evidence="3">Sulfotransferase</fullName>
    </recommendedName>
</protein>
<dbReference type="EnsemblPlants" id="OPUNC07G02990.1">
    <property type="protein sequence ID" value="OPUNC07G02990.1"/>
    <property type="gene ID" value="OPUNC07G02990"/>
</dbReference>
<dbReference type="Proteomes" id="UP000026962">
    <property type="component" value="Chromosome 7"/>
</dbReference>
<reference evidence="1" key="2">
    <citation type="submission" date="2018-05" db="EMBL/GenBank/DDBJ databases">
        <title>OpunRS2 (Oryza punctata Reference Sequence Version 2).</title>
        <authorList>
            <person name="Zhang J."/>
            <person name="Kudrna D."/>
            <person name="Lee S."/>
            <person name="Talag J."/>
            <person name="Welchert J."/>
            <person name="Wing R.A."/>
        </authorList>
    </citation>
    <scope>NUCLEOTIDE SEQUENCE [LARGE SCALE GENOMIC DNA]</scope>
</reference>
<dbReference type="AlphaFoldDB" id="A0A0E0LH53"/>
<accession>A0A0E0LH53</accession>
<dbReference type="Gramene" id="OPUNC07G02990.1">
    <property type="protein sequence ID" value="OPUNC07G02990.1"/>
    <property type="gene ID" value="OPUNC07G02990"/>
</dbReference>
<sequence length="63" mass="7227">MVSLWYFTRKMLPEIQFLDISEATCEELVHDPINNVKKLAQFVGEPFSLDEEVAGVVMDIARL</sequence>
<name>A0A0E0LH53_ORYPU</name>
<dbReference type="HOGENOM" id="CLU_2889768_0_0_1"/>
<reference evidence="1" key="1">
    <citation type="submission" date="2015-04" db="UniProtKB">
        <authorList>
            <consortium name="EnsemblPlants"/>
        </authorList>
    </citation>
    <scope>IDENTIFICATION</scope>
</reference>
<evidence type="ECO:0000313" key="2">
    <source>
        <dbReference type="Proteomes" id="UP000026962"/>
    </source>
</evidence>
<organism evidence="1">
    <name type="scientific">Oryza punctata</name>
    <name type="common">Red rice</name>
    <dbReference type="NCBI Taxonomy" id="4537"/>
    <lineage>
        <taxon>Eukaryota</taxon>
        <taxon>Viridiplantae</taxon>
        <taxon>Streptophyta</taxon>
        <taxon>Embryophyta</taxon>
        <taxon>Tracheophyta</taxon>
        <taxon>Spermatophyta</taxon>
        <taxon>Magnoliopsida</taxon>
        <taxon>Liliopsida</taxon>
        <taxon>Poales</taxon>
        <taxon>Poaceae</taxon>
        <taxon>BOP clade</taxon>
        <taxon>Oryzoideae</taxon>
        <taxon>Oryzeae</taxon>
        <taxon>Oryzinae</taxon>
        <taxon>Oryza</taxon>
    </lineage>
</organism>
<evidence type="ECO:0000313" key="1">
    <source>
        <dbReference type="EnsemblPlants" id="OPUNC07G02990.1"/>
    </source>
</evidence>
<proteinExistence type="predicted"/>
<keyword evidence="2" id="KW-1185">Reference proteome</keyword>
<evidence type="ECO:0008006" key="3">
    <source>
        <dbReference type="Google" id="ProtNLM"/>
    </source>
</evidence>